<dbReference type="EMBL" id="JAGGKT010000019">
    <property type="protein sequence ID" value="MBP1934328.1"/>
    <property type="molecule type" value="Genomic_DNA"/>
</dbReference>
<keyword evidence="4" id="KW-1185">Reference proteome</keyword>
<dbReference type="NCBIfam" id="NF038039">
    <property type="entry name" value="WGxxGxxG-CTERM"/>
    <property type="match status" value="1"/>
</dbReference>
<keyword evidence="1" id="KW-1133">Transmembrane helix</keyword>
<organism evidence="3 4">
    <name type="scientific">Ammoniphilus resinae</name>
    <dbReference type="NCBI Taxonomy" id="861532"/>
    <lineage>
        <taxon>Bacteria</taxon>
        <taxon>Bacillati</taxon>
        <taxon>Bacillota</taxon>
        <taxon>Bacilli</taxon>
        <taxon>Bacillales</taxon>
        <taxon>Paenibacillaceae</taxon>
        <taxon>Aneurinibacillus group</taxon>
        <taxon>Ammoniphilus</taxon>
    </lineage>
</organism>
<keyword evidence="1" id="KW-0812">Transmembrane</keyword>
<feature type="signal peptide" evidence="2">
    <location>
        <begin position="1"/>
        <end position="24"/>
    </location>
</feature>
<keyword evidence="1" id="KW-0472">Membrane</keyword>
<feature type="transmembrane region" description="Helical" evidence="1">
    <location>
        <begin position="64"/>
        <end position="81"/>
    </location>
</feature>
<proteinExistence type="predicted"/>
<dbReference type="NCBIfam" id="NF041742">
    <property type="entry name" value="WGxxGxxG_fam"/>
    <property type="match status" value="1"/>
</dbReference>
<evidence type="ECO:0000313" key="3">
    <source>
        <dbReference type="EMBL" id="MBP1934328.1"/>
    </source>
</evidence>
<accession>A0ABS4GVM7</accession>
<evidence type="ECO:0000256" key="1">
    <source>
        <dbReference type="SAM" id="Phobius"/>
    </source>
</evidence>
<sequence>MKKFSAVGLLALSIILLSGNPVSANQYGNNGMDGVNTNNYNNQGTYNNNNYRARTTAVDNDMDWGWLGLLGLVGLAGLRGRNRDPEPDRMR</sequence>
<reference evidence="3 4" key="1">
    <citation type="submission" date="2021-03" db="EMBL/GenBank/DDBJ databases">
        <title>Genomic Encyclopedia of Type Strains, Phase IV (KMG-IV): sequencing the most valuable type-strain genomes for metagenomic binning, comparative biology and taxonomic classification.</title>
        <authorList>
            <person name="Goeker M."/>
        </authorList>
    </citation>
    <scope>NUCLEOTIDE SEQUENCE [LARGE SCALE GENOMIC DNA]</scope>
    <source>
        <strain evidence="3 4">DSM 24738</strain>
    </source>
</reference>
<protein>
    <submittedName>
        <fullName evidence="3">MYXO-CTERM domain-containing protein</fullName>
    </submittedName>
</protein>
<dbReference type="RefSeq" id="WP_209812329.1">
    <property type="nucleotide sequence ID" value="NZ_JAGGKT010000019.1"/>
</dbReference>
<comment type="caution">
    <text evidence="3">The sequence shown here is derived from an EMBL/GenBank/DDBJ whole genome shotgun (WGS) entry which is preliminary data.</text>
</comment>
<evidence type="ECO:0000313" key="4">
    <source>
        <dbReference type="Proteomes" id="UP001519343"/>
    </source>
</evidence>
<feature type="chain" id="PRO_5045995595" evidence="2">
    <location>
        <begin position="25"/>
        <end position="91"/>
    </location>
</feature>
<dbReference type="Proteomes" id="UP001519343">
    <property type="component" value="Unassembled WGS sequence"/>
</dbReference>
<gene>
    <name evidence="3" type="ORF">J2Z37_004348</name>
</gene>
<name>A0ABS4GVM7_9BACL</name>
<evidence type="ECO:0000256" key="2">
    <source>
        <dbReference type="SAM" id="SignalP"/>
    </source>
</evidence>
<keyword evidence="2" id="KW-0732">Signal</keyword>